<dbReference type="Gene3D" id="3.10.100.10">
    <property type="entry name" value="Mannose-Binding Protein A, subunit A"/>
    <property type="match status" value="1"/>
</dbReference>
<proteinExistence type="predicted"/>
<dbReference type="AlphaFoldDB" id="A0A8C9S1I9"/>
<reference evidence="3 4" key="1">
    <citation type="submission" date="2019-04" db="EMBL/GenBank/DDBJ databases">
        <authorList>
            <consortium name="Wellcome Sanger Institute Data Sharing"/>
        </authorList>
    </citation>
    <scope>NUCLEOTIDE SEQUENCE [LARGE SCALE GENOMIC DNA]</scope>
</reference>
<dbReference type="InterPro" id="IPR016186">
    <property type="entry name" value="C-type_lectin-like/link_sf"/>
</dbReference>
<organism evidence="3 4">
    <name type="scientific">Scleropages formosus</name>
    <name type="common">Asian bonytongue</name>
    <name type="synonym">Osteoglossum formosum</name>
    <dbReference type="NCBI Taxonomy" id="113540"/>
    <lineage>
        <taxon>Eukaryota</taxon>
        <taxon>Metazoa</taxon>
        <taxon>Chordata</taxon>
        <taxon>Craniata</taxon>
        <taxon>Vertebrata</taxon>
        <taxon>Euteleostomi</taxon>
        <taxon>Actinopterygii</taxon>
        <taxon>Neopterygii</taxon>
        <taxon>Teleostei</taxon>
        <taxon>Osteoglossocephala</taxon>
        <taxon>Osteoglossomorpha</taxon>
        <taxon>Osteoglossiformes</taxon>
        <taxon>Osteoglossidae</taxon>
        <taxon>Scleropages</taxon>
    </lineage>
</organism>
<dbReference type="Proteomes" id="UP000694397">
    <property type="component" value="Chromosome 11"/>
</dbReference>
<accession>A0A8C9S1I9</accession>
<dbReference type="OrthoDB" id="6369810at2759"/>
<feature type="domain" description="C-type lectin" evidence="2">
    <location>
        <begin position="39"/>
        <end position="143"/>
    </location>
</feature>
<dbReference type="Pfam" id="PF00059">
    <property type="entry name" value="Lectin_C"/>
    <property type="match status" value="1"/>
</dbReference>
<feature type="chain" id="PRO_5034221715" description="C-type lectin domain-containing protein" evidence="1">
    <location>
        <begin position="21"/>
        <end position="153"/>
    </location>
</feature>
<keyword evidence="1" id="KW-0732">Signal</keyword>
<evidence type="ECO:0000313" key="4">
    <source>
        <dbReference type="Proteomes" id="UP000694397"/>
    </source>
</evidence>
<evidence type="ECO:0000259" key="2">
    <source>
        <dbReference type="PROSITE" id="PS50041"/>
    </source>
</evidence>
<dbReference type="PROSITE" id="PS50041">
    <property type="entry name" value="C_TYPE_LECTIN_2"/>
    <property type="match status" value="1"/>
</dbReference>
<keyword evidence="4" id="KW-1185">Reference proteome</keyword>
<name>A0A8C9S1I9_SCLFO</name>
<evidence type="ECO:0000313" key="3">
    <source>
        <dbReference type="Ensembl" id="ENSSFOP00015025330.2"/>
    </source>
</evidence>
<protein>
    <recommendedName>
        <fullName evidence="2">C-type lectin domain-containing protein</fullName>
    </recommendedName>
</protein>
<dbReference type="SUPFAM" id="SSF56436">
    <property type="entry name" value="C-type lectin-like"/>
    <property type="match status" value="1"/>
</dbReference>
<sequence length="153" mass="17832">CCPFVCVGFLQVLWFPATHFTVFLCSRFAGLSSCFCREFLFVNMKLSWTDAERFCKEMIDPYHLFSIQNLKEMNNIVKLAKYFVPMILWIGLFSDSWKWSDLEVSSFLNWRLGQPDNTLLYEQCAVVDLMLIDSGSWEDQLCNALSCSSHQSF</sequence>
<dbReference type="PANTHER" id="PTHR45784">
    <property type="entry name" value="C-TYPE LECTIN DOMAIN FAMILY 20 MEMBER A-RELATED"/>
    <property type="match status" value="1"/>
</dbReference>
<feature type="signal peptide" evidence="1">
    <location>
        <begin position="1"/>
        <end position="20"/>
    </location>
</feature>
<dbReference type="InterPro" id="IPR001304">
    <property type="entry name" value="C-type_lectin-like"/>
</dbReference>
<dbReference type="Ensembl" id="ENSSFOT00015025611.2">
    <property type="protein sequence ID" value="ENSSFOP00015025330.2"/>
    <property type="gene ID" value="ENSSFOG00015016300.2"/>
</dbReference>
<dbReference type="InterPro" id="IPR016187">
    <property type="entry name" value="CTDL_fold"/>
</dbReference>
<reference evidence="3" key="2">
    <citation type="submission" date="2025-08" db="UniProtKB">
        <authorList>
            <consortium name="Ensembl"/>
        </authorList>
    </citation>
    <scope>IDENTIFICATION</scope>
</reference>
<dbReference type="SMART" id="SM00034">
    <property type="entry name" value="CLECT"/>
    <property type="match status" value="1"/>
</dbReference>
<dbReference type="PANTHER" id="PTHR45784:SF3">
    <property type="entry name" value="C-TYPE LECTIN DOMAIN FAMILY 4 MEMBER K-LIKE-RELATED"/>
    <property type="match status" value="1"/>
</dbReference>
<reference evidence="3" key="3">
    <citation type="submission" date="2025-09" db="UniProtKB">
        <authorList>
            <consortium name="Ensembl"/>
        </authorList>
    </citation>
    <scope>IDENTIFICATION</scope>
</reference>
<evidence type="ECO:0000256" key="1">
    <source>
        <dbReference type="SAM" id="SignalP"/>
    </source>
</evidence>